<dbReference type="GO" id="GO:0030154">
    <property type="term" value="P:cell differentiation"/>
    <property type="evidence" value="ECO:0007669"/>
    <property type="project" value="UniProtKB-KW"/>
</dbReference>
<keyword evidence="9" id="KW-0808">Transferase</keyword>
<feature type="domain" description="AB hydrolase-1" evidence="26">
    <location>
        <begin position="74"/>
        <end position="179"/>
    </location>
</feature>
<evidence type="ECO:0000256" key="20">
    <source>
        <dbReference type="ARBA" id="ARBA00047543"/>
    </source>
</evidence>
<name>C3YI63_BRAFL</name>
<evidence type="ECO:0000256" key="1">
    <source>
        <dbReference type="ARBA" id="ARBA00000300"/>
    </source>
</evidence>
<evidence type="ECO:0000256" key="9">
    <source>
        <dbReference type="ARBA" id="ARBA00022679"/>
    </source>
</evidence>
<dbReference type="Pfam" id="PF00561">
    <property type="entry name" value="Abhydrolase_1"/>
    <property type="match status" value="1"/>
</dbReference>
<sequence>MAEKCGQHEEDSASKSLLGTRFKWCPTSLHNLAAAETKVLQYVKSRLERFYVPIPNGGRIWTLKVNPRKTDAFPIVMVHGFAAAAGFFFLNFDALAEHRTVYAFDVLGFGQSSRHKFSTKPDVVEEEFVDSIEEWRKGVGLEKFILMGTSFGGFLAASYAIKHPGRVKHLILADPWGFPEKTEQAAKNISLVVLQTPFWMRIIAPMLPHINLLAPLRLAGPFGPQLLRAVRPDVRTKFADGFQDNTVIDYLYHCVAQPPSAETAFGTLQSEGWEWAKKPMLPRMTRLDPNVPITFIYGADTWMDSRTGKQTAILRKGSYVDIIFIQNAGHHMYAEQYRDFNRELLRVCRNTDRTQ</sequence>
<evidence type="ECO:0000256" key="2">
    <source>
        <dbReference type="ARBA" id="ARBA00000816"/>
    </source>
</evidence>
<dbReference type="SUPFAM" id="SSF53474">
    <property type="entry name" value="alpha/beta-Hydrolases"/>
    <property type="match status" value="1"/>
</dbReference>
<evidence type="ECO:0000256" key="6">
    <source>
        <dbReference type="ARBA" id="ARBA00022490"/>
    </source>
</evidence>
<dbReference type="InterPro" id="IPR029058">
    <property type="entry name" value="AB_hydrolase_fold"/>
</dbReference>
<dbReference type="GO" id="GO:0006631">
    <property type="term" value="P:fatty acid metabolic process"/>
    <property type="evidence" value="ECO:0007669"/>
    <property type="project" value="UniProtKB-KW"/>
</dbReference>
<dbReference type="EC" id="2.3.1.51" evidence="5"/>
<keyword evidence="25" id="KW-0472">Membrane</keyword>
<dbReference type="PANTHER" id="PTHR42886:SF29">
    <property type="entry name" value="PUMMELIG, ISOFORM A"/>
    <property type="match status" value="1"/>
</dbReference>
<comment type="catalytic activity">
    <reaction evidence="2">
        <text>1-(9Z-octadecenoyl)-sn-glycero-3-phosphate + hexadecanoyl-CoA = 1-(9Z)-octadecenoyl-2-hexadecanoyl-sn-glycero-3-phosphate + CoA</text>
        <dbReference type="Rhea" id="RHEA:37143"/>
        <dbReference type="ChEBI" id="CHEBI:57287"/>
        <dbReference type="ChEBI" id="CHEBI:57379"/>
        <dbReference type="ChEBI" id="CHEBI:74544"/>
        <dbReference type="ChEBI" id="CHEBI:74551"/>
    </reaction>
    <physiologicalReaction direction="left-to-right" evidence="2">
        <dbReference type="Rhea" id="RHEA:37144"/>
    </physiologicalReaction>
</comment>
<comment type="catalytic activity">
    <reaction evidence="14">
        <text>1-(9Z-octadecenoyl)-sn-glycero-3-phosphate + octadecanoyl-CoA = 1-(9Z-octadecenoyl)-2-octadecanoyl-sn-glycero-3-phosphate + CoA</text>
        <dbReference type="Rhea" id="RHEA:37147"/>
        <dbReference type="ChEBI" id="CHEBI:57287"/>
        <dbReference type="ChEBI" id="CHEBI:57394"/>
        <dbReference type="ChEBI" id="CHEBI:74544"/>
        <dbReference type="ChEBI" id="CHEBI:74552"/>
    </reaction>
    <physiologicalReaction direction="left-to-right" evidence="14">
        <dbReference type="Rhea" id="RHEA:37148"/>
    </physiologicalReaction>
</comment>
<keyword evidence="12" id="KW-0443">Lipid metabolism</keyword>
<evidence type="ECO:0000256" key="7">
    <source>
        <dbReference type="ARBA" id="ARBA00022516"/>
    </source>
</evidence>
<evidence type="ECO:0000256" key="23">
    <source>
        <dbReference type="ARBA" id="ARBA00048770"/>
    </source>
</evidence>
<evidence type="ECO:0000259" key="26">
    <source>
        <dbReference type="Pfam" id="PF00561"/>
    </source>
</evidence>
<comment type="function">
    <text evidence="18">Coenzyme A-dependent lysophosphatidic acid acyltransferase that catalyzes the transfer of an acyl group on a lysophosphatidic acid. Functions preferentially with 1-oleoyl-lysophosphatidic acid followed by 1-palmitoyl-lysophosphatidic acid, 1-stearoyl-lysophosphatidic acid and 1-arachidonoyl-lysophosphatidic acid as lipid acceptor. Functions preferentially with arachidonoyl-CoA followed by oleoyl-CoA as acyl group donors. Functions in phosphatidic acid biosynthesis. May regulate the cellular storage of triacylglycerol through activation of the phospholipase PNPLA2. Involved in keratinocyte differentiation. Regulates lipid droplet fusion.</text>
</comment>
<comment type="catalytic activity">
    <reaction evidence="23">
        <text>1-(9Z-octadecenoyl)-sn-glycero-3-phosphate + (5Z,8Z,11Z,14Z)-eicosatetraenoyl-CoA = 1-(9Z)-octadecenoyl-2-(5Z,8Z,11Z,14Z)-eicosatetraenoyl-sn-glycero-3-phosphate + CoA</text>
        <dbReference type="Rhea" id="RHEA:37443"/>
        <dbReference type="ChEBI" id="CHEBI:57287"/>
        <dbReference type="ChEBI" id="CHEBI:57368"/>
        <dbReference type="ChEBI" id="CHEBI:74544"/>
        <dbReference type="ChEBI" id="CHEBI:74928"/>
    </reaction>
    <physiologicalReaction direction="left-to-right" evidence="23">
        <dbReference type="Rhea" id="RHEA:37444"/>
    </physiologicalReaction>
</comment>
<dbReference type="ESTHER" id="brafl-c3yi63">
    <property type="family name" value="CGI-58_ABHD5_ABHD4"/>
</dbReference>
<evidence type="ECO:0000256" key="5">
    <source>
        <dbReference type="ARBA" id="ARBA00013211"/>
    </source>
</evidence>
<evidence type="ECO:0000256" key="10">
    <source>
        <dbReference type="ARBA" id="ARBA00022782"/>
    </source>
</evidence>
<evidence type="ECO:0000256" key="17">
    <source>
        <dbReference type="ARBA" id="ARBA00042413"/>
    </source>
</evidence>
<dbReference type="GO" id="GO:0005737">
    <property type="term" value="C:cytoplasm"/>
    <property type="evidence" value="ECO:0007669"/>
    <property type="project" value="UniProtKB-SubCell"/>
</dbReference>
<dbReference type="EMBL" id="GG666514">
    <property type="protein sequence ID" value="EEN60200.1"/>
    <property type="molecule type" value="Genomic_DNA"/>
</dbReference>
<evidence type="ECO:0000256" key="4">
    <source>
        <dbReference type="ARBA" id="ARBA00004502"/>
    </source>
</evidence>
<organism>
    <name type="scientific">Branchiostoma floridae</name>
    <name type="common">Florida lancelet</name>
    <name type="synonym">Amphioxus</name>
    <dbReference type="NCBI Taxonomy" id="7739"/>
    <lineage>
        <taxon>Eukaryota</taxon>
        <taxon>Metazoa</taxon>
        <taxon>Chordata</taxon>
        <taxon>Cephalochordata</taxon>
        <taxon>Leptocardii</taxon>
        <taxon>Amphioxiformes</taxon>
        <taxon>Branchiostomatidae</taxon>
        <taxon>Branchiostoma</taxon>
    </lineage>
</organism>
<comment type="catalytic activity">
    <reaction evidence="24">
        <text>1-(9Z-octadecenoyl)-sn-glycero-3-phosphate + (9Z)-octadecenoyl-CoA = 1,2-di-(9Z-octadecenoyl)-sn-glycero-3-phosphate + CoA</text>
        <dbReference type="Rhea" id="RHEA:37131"/>
        <dbReference type="ChEBI" id="CHEBI:57287"/>
        <dbReference type="ChEBI" id="CHEBI:57387"/>
        <dbReference type="ChEBI" id="CHEBI:74544"/>
        <dbReference type="ChEBI" id="CHEBI:74546"/>
    </reaction>
    <physiologicalReaction direction="left-to-right" evidence="24">
        <dbReference type="Rhea" id="RHEA:37132"/>
    </physiologicalReaction>
</comment>
<comment type="catalytic activity">
    <reaction evidence="1">
        <text>a 1-acyl-sn-glycero-3-phosphate + an acyl-CoA = a 1,2-diacyl-sn-glycero-3-phosphate + CoA</text>
        <dbReference type="Rhea" id="RHEA:19709"/>
        <dbReference type="ChEBI" id="CHEBI:57287"/>
        <dbReference type="ChEBI" id="CHEBI:57970"/>
        <dbReference type="ChEBI" id="CHEBI:58342"/>
        <dbReference type="ChEBI" id="CHEBI:58608"/>
        <dbReference type="EC" id="2.3.1.51"/>
    </reaction>
    <physiologicalReaction direction="left-to-right" evidence="1">
        <dbReference type="Rhea" id="RHEA:19710"/>
    </physiologicalReaction>
</comment>
<dbReference type="PRINTS" id="PR00111">
    <property type="entry name" value="ABHYDROLASE"/>
</dbReference>
<dbReference type="InterPro" id="IPR000073">
    <property type="entry name" value="AB_hydrolase_1"/>
</dbReference>
<feature type="transmembrane region" description="Helical" evidence="25">
    <location>
        <begin position="72"/>
        <end position="92"/>
    </location>
</feature>
<dbReference type="AlphaFoldDB" id="C3YI63"/>
<comment type="catalytic activity">
    <reaction evidence="21">
        <text>eicosanoyl-CoA + 1-(9Z-octadecenoyl)-sn-glycero-3-phosphate = 1-(9Z)-octadecenoyl-2-eicosanoyl-sn-glycero-3-phosphate + CoA</text>
        <dbReference type="Rhea" id="RHEA:37451"/>
        <dbReference type="ChEBI" id="CHEBI:57287"/>
        <dbReference type="ChEBI" id="CHEBI:57380"/>
        <dbReference type="ChEBI" id="CHEBI:74544"/>
        <dbReference type="ChEBI" id="CHEBI:74937"/>
    </reaction>
    <physiologicalReaction direction="left-to-right" evidence="21">
        <dbReference type="Rhea" id="RHEA:37452"/>
    </physiologicalReaction>
</comment>
<dbReference type="MEROPS" id="S33.013"/>
<protein>
    <recommendedName>
        <fullName evidence="16">1-acylglycerol-3-phosphate O-acyltransferase ABHD5</fullName>
        <ecNumber evidence="5">2.3.1.51</ecNumber>
    </recommendedName>
    <alternativeName>
        <fullName evidence="17">Abhydrolase domain-containing protein 5</fullName>
    </alternativeName>
</protein>
<evidence type="ECO:0000256" key="16">
    <source>
        <dbReference type="ARBA" id="ARBA00040731"/>
    </source>
</evidence>
<proteinExistence type="inferred from homology"/>
<keyword evidence="10" id="KW-0221">Differentiation</keyword>
<keyword evidence="11" id="KW-0276">Fatty acid metabolism</keyword>
<evidence type="ECO:0000256" key="8">
    <source>
        <dbReference type="ARBA" id="ARBA00022677"/>
    </source>
</evidence>
<comment type="similarity">
    <text evidence="15">Belongs to the peptidase S33 family. ABHD4/ABHD5 subfamily.</text>
</comment>
<evidence type="ECO:0000256" key="11">
    <source>
        <dbReference type="ARBA" id="ARBA00022832"/>
    </source>
</evidence>
<dbReference type="GO" id="GO:0003841">
    <property type="term" value="F:1-acylglycerol-3-phosphate O-acyltransferase activity"/>
    <property type="evidence" value="ECO:0007669"/>
    <property type="project" value="UniProtKB-EC"/>
</dbReference>
<evidence type="ECO:0000256" key="18">
    <source>
        <dbReference type="ARBA" id="ARBA00045357"/>
    </source>
</evidence>
<keyword evidence="6" id="KW-0963">Cytoplasm</keyword>
<evidence type="ECO:0000256" key="15">
    <source>
        <dbReference type="ARBA" id="ARBA00038097"/>
    </source>
</evidence>
<dbReference type="FunFam" id="3.40.50.1820:FF:000019">
    <property type="entry name" value="1-acylglycerol-3-phosphate O-acyltransferase ABHD5"/>
    <property type="match status" value="1"/>
</dbReference>
<evidence type="ECO:0000256" key="3">
    <source>
        <dbReference type="ARBA" id="ARBA00004496"/>
    </source>
</evidence>
<comment type="catalytic activity">
    <reaction evidence="22">
        <text>1-(5Z,8Z,11Z,14Z-eicosatetraenoyl)-sn-glycero-3-phosphate + (9Z)-octadecenoyl-CoA = 1-(5Z,8Z,11Z,14Z)-eicosatetraenoyl-2-(9Z)-octadecenoyl-sn-glycero-3-phosphate + CoA</text>
        <dbReference type="Rhea" id="RHEA:37455"/>
        <dbReference type="ChEBI" id="CHEBI:57287"/>
        <dbReference type="ChEBI" id="CHEBI:57387"/>
        <dbReference type="ChEBI" id="CHEBI:74938"/>
        <dbReference type="ChEBI" id="CHEBI:74941"/>
    </reaction>
    <physiologicalReaction direction="left-to-right" evidence="22">
        <dbReference type="Rhea" id="RHEA:37456"/>
    </physiologicalReaction>
</comment>
<evidence type="ECO:0000256" key="19">
    <source>
        <dbReference type="ARBA" id="ARBA00047525"/>
    </source>
</evidence>
<evidence type="ECO:0000256" key="12">
    <source>
        <dbReference type="ARBA" id="ARBA00023098"/>
    </source>
</evidence>
<dbReference type="InParanoid" id="C3YI63"/>
<keyword evidence="25" id="KW-0812">Transmembrane</keyword>
<dbReference type="Gene3D" id="3.40.50.1820">
    <property type="entry name" value="alpha/beta hydrolase"/>
    <property type="match status" value="1"/>
</dbReference>
<evidence type="ECO:0000256" key="14">
    <source>
        <dbReference type="ARBA" id="ARBA00036296"/>
    </source>
</evidence>
<accession>C3YI63</accession>
<dbReference type="eggNOG" id="KOG4409">
    <property type="taxonomic scope" value="Eukaryota"/>
</dbReference>
<dbReference type="GO" id="GO:0005811">
    <property type="term" value="C:lipid droplet"/>
    <property type="evidence" value="ECO:0007669"/>
    <property type="project" value="UniProtKB-SubCell"/>
</dbReference>
<evidence type="ECO:0000256" key="21">
    <source>
        <dbReference type="ARBA" id="ARBA00047849"/>
    </source>
</evidence>
<keyword evidence="7" id="KW-0444">Lipid biosynthesis</keyword>
<gene>
    <name evidence="27" type="ORF">BRAFLDRAFT_278176</name>
</gene>
<evidence type="ECO:0000256" key="24">
    <source>
        <dbReference type="ARBA" id="ARBA00049561"/>
    </source>
</evidence>
<evidence type="ECO:0000256" key="22">
    <source>
        <dbReference type="ARBA" id="ARBA00048632"/>
    </source>
</evidence>
<evidence type="ECO:0000313" key="27">
    <source>
        <dbReference type="EMBL" id="EEN60200.1"/>
    </source>
</evidence>
<keyword evidence="13" id="KW-0012">Acyltransferase</keyword>
<keyword evidence="25" id="KW-1133">Transmembrane helix</keyword>
<evidence type="ECO:0000256" key="25">
    <source>
        <dbReference type="SAM" id="Phobius"/>
    </source>
</evidence>
<comment type="catalytic activity">
    <reaction evidence="20">
        <text>1-octadecanoyl-sn-glycero-3-phosphate + (9Z)-octadecenoyl-CoA = 1-octadecanoyl-2-(9Z-octadecenoyl)-sn-glycero-3-phosphate + CoA</text>
        <dbReference type="Rhea" id="RHEA:37163"/>
        <dbReference type="ChEBI" id="CHEBI:57287"/>
        <dbReference type="ChEBI" id="CHEBI:57387"/>
        <dbReference type="ChEBI" id="CHEBI:74560"/>
        <dbReference type="ChEBI" id="CHEBI:74565"/>
    </reaction>
    <physiologicalReaction direction="left-to-right" evidence="20">
        <dbReference type="Rhea" id="RHEA:37164"/>
    </physiologicalReaction>
</comment>
<keyword evidence="8" id="KW-0551">Lipid droplet</keyword>
<evidence type="ECO:0000256" key="13">
    <source>
        <dbReference type="ARBA" id="ARBA00023315"/>
    </source>
</evidence>
<comment type="subcellular location">
    <subcellularLocation>
        <location evidence="3">Cytoplasm</location>
    </subcellularLocation>
    <subcellularLocation>
        <location evidence="4">Lipid droplet</location>
    </subcellularLocation>
</comment>
<dbReference type="PANTHER" id="PTHR42886">
    <property type="entry name" value="RE40534P-RELATED"/>
    <property type="match status" value="1"/>
</dbReference>
<reference evidence="27" key="1">
    <citation type="journal article" date="2008" name="Nature">
        <title>The amphioxus genome and the evolution of the chordate karyotype.</title>
        <authorList>
            <consortium name="US DOE Joint Genome Institute (JGI-PGF)"/>
            <person name="Putnam N.H."/>
            <person name="Butts T."/>
            <person name="Ferrier D.E.K."/>
            <person name="Furlong R.F."/>
            <person name="Hellsten U."/>
            <person name="Kawashima T."/>
            <person name="Robinson-Rechavi M."/>
            <person name="Shoguchi E."/>
            <person name="Terry A."/>
            <person name="Yu J.-K."/>
            <person name="Benito-Gutierrez E.L."/>
            <person name="Dubchak I."/>
            <person name="Garcia-Fernandez J."/>
            <person name="Gibson-Brown J.J."/>
            <person name="Grigoriev I.V."/>
            <person name="Horton A.C."/>
            <person name="de Jong P.J."/>
            <person name="Jurka J."/>
            <person name="Kapitonov V.V."/>
            <person name="Kohara Y."/>
            <person name="Kuroki Y."/>
            <person name="Lindquist E."/>
            <person name="Lucas S."/>
            <person name="Osoegawa K."/>
            <person name="Pennacchio L.A."/>
            <person name="Salamov A.A."/>
            <person name="Satou Y."/>
            <person name="Sauka-Spengler T."/>
            <person name="Schmutz J."/>
            <person name="Shin-I T."/>
            <person name="Toyoda A."/>
            <person name="Bronner-Fraser M."/>
            <person name="Fujiyama A."/>
            <person name="Holland L.Z."/>
            <person name="Holland P.W.H."/>
            <person name="Satoh N."/>
            <person name="Rokhsar D.S."/>
        </authorList>
    </citation>
    <scope>NUCLEOTIDE SEQUENCE [LARGE SCALE GENOMIC DNA]</scope>
    <source>
        <strain evidence="27">S238N-H82</strain>
        <tissue evidence="27">Testes</tissue>
    </source>
</reference>
<comment type="catalytic activity">
    <reaction evidence="19">
        <text>1-hexadecanoyl-sn-glycero-3-phosphate + (9Z)-octadecenoyl-CoA = 1-hexadecanoyl-2-(9Z-octadecenoyl)-sn-glycero-3-phosphate + CoA</text>
        <dbReference type="Rhea" id="RHEA:33187"/>
        <dbReference type="ChEBI" id="CHEBI:57287"/>
        <dbReference type="ChEBI" id="CHEBI:57387"/>
        <dbReference type="ChEBI" id="CHEBI:57518"/>
        <dbReference type="ChEBI" id="CHEBI:64839"/>
    </reaction>
    <physiologicalReaction direction="left-to-right" evidence="19">
        <dbReference type="Rhea" id="RHEA:33188"/>
    </physiologicalReaction>
</comment>